<evidence type="ECO:0000313" key="3">
    <source>
        <dbReference type="Proteomes" id="UP000606194"/>
    </source>
</evidence>
<proteinExistence type="predicted"/>
<comment type="caution">
    <text evidence="2">The sequence shown here is derived from an EMBL/GenBank/DDBJ whole genome shotgun (WGS) entry which is preliminary data.</text>
</comment>
<protein>
    <submittedName>
        <fullName evidence="2">Uncharacterized protein</fullName>
    </submittedName>
</protein>
<feature type="compositionally biased region" description="Basic residues" evidence="1">
    <location>
        <begin position="1"/>
        <end position="15"/>
    </location>
</feature>
<dbReference type="AlphaFoldDB" id="A0A918FV22"/>
<dbReference type="RefSeq" id="WP_053744003.1">
    <property type="nucleotide sequence ID" value="NZ_BMTL01000007.1"/>
</dbReference>
<gene>
    <name evidence="2" type="ORF">GCM10010269_22230</name>
</gene>
<name>A0A918FV22_9ACTN</name>
<evidence type="ECO:0000256" key="1">
    <source>
        <dbReference type="SAM" id="MobiDB-lite"/>
    </source>
</evidence>
<feature type="region of interest" description="Disordered" evidence="1">
    <location>
        <begin position="1"/>
        <end position="27"/>
    </location>
</feature>
<evidence type="ECO:0000313" key="2">
    <source>
        <dbReference type="EMBL" id="GGR82579.1"/>
    </source>
</evidence>
<organism evidence="2 3">
    <name type="scientific">Streptomyces humidus</name>
    <dbReference type="NCBI Taxonomy" id="52259"/>
    <lineage>
        <taxon>Bacteria</taxon>
        <taxon>Bacillati</taxon>
        <taxon>Actinomycetota</taxon>
        <taxon>Actinomycetes</taxon>
        <taxon>Kitasatosporales</taxon>
        <taxon>Streptomycetaceae</taxon>
        <taxon>Streptomyces</taxon>
    </lineage>
</organism>
<dbReference type="EMBL" id="BMTL01000007">
    <property type="protein sequence ID" value="GGR82579.1"/>
    <property type="molecule type" value="Genomic_DNA"/>
</dbReference>
<reference evidence="2" key="1">
    <citation type="journal article" date="2014" name="Int. J. Syst. Evol. Microbiol.">
        <title>Complete genome sequence of Corynebacterium casei LMG S-19264T (=DSM 44701T), isolated from a smear-ripened cheese.</title>
        <authorList>
            <consortium name="US DOE Joint Genome Institute (JGI-PGF)"/>
            <person name="Walter F."/>
            <person name="Albersmeier A."/>
            <person name="Kalinowski J."/>
            <person name="Ruckert C."/>
        </authorList>
    </citation>
    <scope>NUCLEOTIDE SEQUENCE</scope>
    <source>
        <strain evidence="2">JCM 4386</strain>
    </source>
</reference>
<keyword evidence="3" id="KW-1185">Reference proteome</keyword>
<sequence length="312" mass="33572">MPKDHARKRRARRTARSAGSSYTSANAGTLHAHPAPVLITVSGAPFGVSRTADMSAASAAIAAGLADCKPCRASAMARLMLGDSLVLAVLAASLPQVPNRELSSITYIFCNDVQPHEYPPYTYDFTAGLGAVQRQSFLEDLVDIWTALIPHLSGDTGTDLTAMIINLTPAPPLDYRAGRTGFVPTPQGPFPALTLTSPDMTGSIEDLSERCGFPLYTWNTLPDVMDWVLQQHPVTLHPWGVRRVSRDGQNLTLGSGEHPAEATSEWTDAAQRAGSVLVLGLWSDGFESLIHAVQAQEIFTVRARLQPSTTRD</sequence>
<accession>A0A918FV22</accession>
<reference evidence="2" key="2">
    <citation type="submission" date="2020-09" db="EMBL/GenBank/DDBJ databases">
        <authorList>
            <person name="Sun Q."/>
            <person name="Ohkuma M."/>
        </authorList>
    </citation>
    <scope>NUCLEOTIDE SEQUENCE</scope>
    <source>
        <strain evidence="2">JCM 4386</strain>
    </source>
</reference>
<dbReference type="Proteomes" id="UP000606194">
    <property type="component" value="Unassembled WGS sequence"/>
</dbReference>
<feature type="compositionally biased region" description="Low complexity" evidence="1">
    <location>
        <begin position="16"/>
        <end position="25"/>
    </location>
</feature>